<reference evidence="4" key="1">
    <citation type="journal article" date="2009" name="Environ. Microbiol.">
        <title>Dynamics of genome evolution in facultative symbionts of aphids.</title>
        <authorList>
            <person name="Degnan P.H."/>
            <person name="Leonardo T.E."/>
            <person name="Cass B.N."/>
            <person name="Hurwitz B."/>
            <person name="Stern D."/>
            <person name="Gibbs R.A."/>
            <person name="Richards S."/>
            <person name="Moran N.A."/>
        </authorList>
    </citation>
    <scope>NUCLEOTIDE SEQUENCE [LARGE SCALE GENOMIC DNA]</scope>
    <source>
        <strain evidence="4">LSR1</strain>
    </source>
</reference>
<dbReference type="InterPro" id="IPR006135">
    <property type="entry name" value="T3SS_substrate_exporter"/>
</dbReference>
<dbReference type="Pfam" id="PF01312">
    <property type="entry name" value="Bac_export_2"/>
    <property type="match status" value="1"/>
</dbReference>
<feature type="transmembrane region" description="Helical" evidence="3">
    <location>
        <begin position="178"/>
        <end position="206"/>
    </location>
</feature>
<dbReference type="NCBIfam" id="NF006017">
    <property type="entry name" value="PRK08156.1"/>
    <property type="match status" value="1"/>
</dbReference>
<keyword evidence="3" id="KW-1133">Transmembrane helix</keyword>
<evidence type="ECO:0000256" key="1">
    <source>
        <dbReference type="ARBA" id="ARBA00010690"/>
    </source>
</evidence>
<dbReference type="GO" id="GO:0009306">
    <property type="term" value="P:protein secretion"/>
    <property type="evidence" value="ECO:0007669"/>
    <property type="project" value="InterPro"/>
</dbReference>
<dbReference type="HOGENOM" id="CLU_041013_1_3_6"/>
<dbReference type="GO" id="GO:0005886">
    <property type="term" value="C:plasma membrane"/>
    <property type="evidence" value="ECO:0007669"/>
    <property type="project" value="TreeGrafter"/>
</dbReference>
<dbReference type="PANTHER" id="PTHR30531">
    <property type="entry name" value="FLAGELLAR BIOSYNTHETIC PROTEIN FLHB"/>
    <property type="match status" value="1"/>
</dbReference>
<protein>
    <submittedName>
        <fullName evidence="4">Putative type III secretion system protein</fullName>
    </submittedName>
</protein>
<dbReference type="InterPro" id="IPR029025">
    <property type="entry name" value="T3SS_substrate_exporter_C"/>
</dbReference>
<dbReference type="Proteomes" id="UP000005726">
    <property type="component" value="Unassembled WGS sequence"/>
</dbReference>
<keyword evidence="3" id="KW-0812">Transmembrane</keyword>
<proteinExistence type="inferred from homology"/>
<evidence type="ECO:0000313" key="5">
    <source>
        <dbReference type="Proteomes" id="UP000005726"/>
    </source>
</evidence>
<feature type="transmembrane region" description="Helical" evidence="3">
    <location>
        <begin position="135"/>
        <end position="154"/>
    </location>
</feature>
<dbReference type="STRING" id="663321.REG_1742"/>
<dbReference type="RefSeq" id="WP_006705350.1">
    <property type="nucleotide sequence ID" value="NZ_CAWLGB010000074.1"/>
</dbReference>
<evidence type="ECO:0000313" key="4">
    <source>
        <dbReference type="EMBL" id="EFL91349.1"/>
    </source>
</evidence>
<dbReference type="PANTHER" id="PTHR30531:SF14">
    <property type="entry name" value="SURFACE PRESENTATION OF ANTIGENS PROTEIN SPAS"/>
    <property type="match status" value="1"/>
</dbReference>
<gene>
    <name evidence="4" type="primary">spaS</name>
    <name evidence="4" type="ORF">REG_1742</name>
</gene>
<dbReference type="AlphaFoldDB" id="E0WUG1"/>
<dbReference type="eggNOG" id="COG1377">
    <property type="taxonomic scope" value="Bacteria"/>
</dbReference>
<dbReference type="Gene3D" id="6.10.250.2080">
    <property type="match status" value="1"/>
</dbReference>
<feature type="region of interest" description="Disordered" evidence="2">
    <location>
        <begin position="350"/>
        <end position="385"/>
    </location>
</feature>
<name>E0WUG1_9ENTR</name>
<feature type="transmembrane region" description="Helical" evidence="3">
    <location>
        <begin position="73"/>
        <end position="99"/>
    </location>
</feature>
<dbReference type="PRINTS" id="PR00950">
    <property type="entry name" value="TYPE3IMSPROT"/>
</dbReference>
<keyword evidence="5" id="KW-1185">Reference proteome</keyword>
<keyword evidence="3" id="KW-0472">Membrane</keyword>
<sequence length="385" mass="43361">MSSNKTEKPTQKKLKDSAKKGQSFKSKDFIIACLILCGAQYLISMGSFVELMGAYRRVIANDFDYDIHRYTTAVLWIGLQILLPIILLCVFASALPTLLQTGFVIATKALKFNFGAINPAKGFKKIFSLRTAKDAVKSLLYLATFFISALLVWHNKKGLLFQQLHGTPYDMTVVWGELLQAIIFTCLVCIIIILILDALAEFFLYIKDLKMDKQEFKREMKEQDGNPEIKSKRRELHSELLSEQIKSDVKNSNFIIANPTHIAVGIYYRPDPETASITIPLCFGIGNQSACISGKGVCQKNGCSYHPNVPLARRILKTHKRYSFISLDAIDEIIQLMIWLHQVENAGYEEVANNDSQEEVKAENSESEAVSNNENEDSVENVSEK</sequence>
<dbReference type="Gene3D" id="3.40.1690.10">
    <property type="entry name" value="secretion proteins EscU"/>
    <property type="match status" value="1"/>
</dbReference>
<comment type="similarity">
    <text evidence="1">Belongs to the type III secretion exporter family.</text>
</comment>
<dbReference type="SUPFAM" id="SSF160544">
    <property type="entry name" value="EscU C-terminal domain-like"/>
    <property type="match status" value="1"/>
</dbReference>
<accession>E0WUG1</accession>
<feature type="transmembrane region" description="Helical" evidence="3">
    <location>
        <begin position="29"/>
        <end position="53"/>
    </location>
</feature>
<evidence type="ECO:0000256" key="2">
    <source>
        <dbReference type="SAM" id="MobiDB-lite"/>
    </source>
</evidence>
<evidence type="ECO:0000256" key="3">
    <source>
        <dbReference type="SAM" id="Phobius"/>
    </source>
</evidence>
<organism evidence="4 5">
    <name type="scientific">Candidatus Regiella insecticola LSR1</name>
    <dbReference type="NCBI Taxonomy" id="663321"/>
    <lineage>
        <taxon>Bacteria</taxon>
        <taxon>Pseudomonadati</taxon>
        <taxon>Pseudomonadota</taxon>
        <taxon>Gammaproteobacteria</taxon>
        <taxon>Enterobacterales</taxon>
        <taxon>Enterobacteriaceae</taxon>
        <taxon>aphid secondary symbionts</taxon>
        <taxon>Candidatus Regiella</taxon>
    </lineage>
</organism>
<dbReference type="EMBL" id="GL379662">
    <property type="protein sequence ID" value="EFL91349.1"/>
    <property type="molecule type" value="Genomic_DNA"/>
</dbReference>